<evidence type="ECO:0000313" key="1">
    <source>
        <dbReference type="EMBL" id="MBL7631580.1"/>
    </source>
</evidence>
<proteinExistence type="predicted"/>
<evidence type="ECO:0000313" key="2">
    <source>
        <dbReference type="Proteomes" id="UP000604475"/>
    </source>
</evidence>
<gene>
    <name evidence="1" type="ORF">I7412_31360</name>
</gene>
<reference evidence="1" key="1">
    <citation type="submission" date="2020-12" db="EMBL/GenBank/DDBJ databases">
        <title>Genomic characterization of non-nitrogen-fixing Frankia strains.</title>
        <authorList>
            <person name="Carlos-Shanley C."/>
            <person name="Guerra T."/>
            <person name="Hahn D."/>
        </authorList>
    </citation>
    <scope>NUCLEOTIDE SEQUENCE</scope>
    <source>
        <strain evidence="1">CN6</strain>
    </source>
</reference>
<accession>A0A937RJQ5</accession>
<sequence length="72" mass="7745">MDDDVMDLRAETDPQFDAGLLAEGLALLPPRTTEYRSGDIRYPWAEEPATLPIPVPLAPPAAPSAFVPVGEL</sequence>
<dbReference type="Proteomes" id="UP000604475">
    <property type="component" value="Unassembled WGS sequence"/>
</dbReference>
<dbReference type="EMBL" id="JAEACQ010000277">
    <property type="protein sequence ID" value="MBL7631580.1"/>
    <property type="molecule type" value="Genomic_DNA"/>
</dbReference>
<dbReference type="AlphaFoldDB" id="A0A937RJQ5"/>
<keyword evidence="2" id="KW-1185">Reference proteome</keyword>
<comment type="caution">
    <text evidence="1">The sequence shown here is derived from an EMBL/GenBank/DDBJ whole genome shotgun (WGS) entry which is preliminary data.</text>
</comment>
<protein>
    <submittedName>
        <fullName evidence="1">Uncharacterized protein</fullName>
    </submittedName>
</protein>
<dbReference type="RefSeq" id="WP_203002781.1">
    <property type="nucleotide sequence ID" value="NZ_JADWYU010000189.1"/>
</dbReference>
<name>A0A937RJQ5_9ACTN</name>
<organism evidence="1 2">
    <name type="scientific">Frankia nepalensis</name>
    <dbReference type="NCBI Taxonomy" id="1836974"/>
    <lineage>
        <taxon>Bacteria</taxon>
        <taxon>Bacillati</taxon>
        <taxon>Actinomycetota</taxon>
        <taxon>Actinomycetes</taxon>
        <taxon>Frankiales</taxon>
        <taxon>Frankiaceae</taxon>
        <taxon>Frankia</taxon>
    </lineage>
</organism>